<keyword evidence="2" id="KW-1185">Reference proteome</keyword>
<evidence type="ECO:0000313" key="1">
    <source>
        <dbReference type="EMBL" id="KAH7916009.1"/>
    </source>
</evidence>
<comment type="caution">
    <text evidence="1">The sequence shown here is derived from an EMBL/GenBank/DDBJ whole genome shotgun (WGS) entry which is preliminary data.</text>
</comment>
<gene>
    <name evidence="1" type="ORF">BJ138DRAFT_763827</name>
</gene>
<accession>A0ACB8AST7</accession>
<dbReference type="EMBL" id="MU267594">
    <property type="protein sequence ID" value="KAH7916009.1"/>
    <property type="molecule type" value="Genomic_DNA"/>
</dbReference>
<proteinExistence type="predicted"/>
<sequence>MLSILRSVSCLQIRSASTAKTTCTTYRKHTLLDFGASVSLSLNINTRTSTARYCSSLAKMATSPQNIQDKFRLPLDVTPTHYDITIKTDLDKFTFEGLVKIHLDVKKETSSVAFNVAALELGDASIYSDALKISQGAATRSIDADAEWGTLQFPTALPAGSKAKLSIGFSGELTGAMMGYYKSSFEHEGTKKFYALTQFEPTAARRAFPCWDEPLLKATFSVTMISRNDTVNISNMPAISEEIYQPKSDATDDASLAKLFSSLSTDVQPTEAPWKITRFMDTPPMSTYLVAYANGRFAHLESSYTSPISGKVRPLRIYTTPDVIHQAQYALDVKAKVLPLYEEIFDIEYPLPKLDTLVAHDFDAGAMENWGLITGRTSAFLLDPARADMAAKKRVTVFQGHEVAHMWFGDITTMAWWDYLYLNEGFATLMGEVIVVDRIYPEWKADSEFISEHLNDALDLDAKESSHPVEVHCPDANQINQIFDSLSYAKAASVLRMLSNYVGQEKFLKGVSLYLKKHLYGNSITRDLWAGIEESTKVDVPKIMENWITKIGFPLLTVTETKDGIIVRQDRFLESGPAPDKDNETIWTIPLGLLTSDGTKPSIDREAILDTREKSFAIDTSKPFKLNAGTYGVFRVLYSDERFASIAAEAAKGDSVFSLNDRIGLVYDVMVLSKAGFTKVSTALTVVDIFRDEKEFLVWDSISRNLATLVSTWWEHPEVVDNLNQLRQHLFVPVVKRLGYTYDSSESSDITQLRTQAIGEAASAGDAAVVEELRSRFAEYMATNDNSNIPADLLRTTMIVAVKYGGRAEYEFVKQLYETPTTPPSASISAMVAMSASRDAACIEDTFAYMLSSVRNQDLIYFFKGLQMNHLTRRSSCQFFKENYDEIYKRYEGNFSLKDVISTCFEYLTREDDYEKIVAFYKDKDTSKYNLALSQTLDSVRSSTGWLKRSTGDITAWLEEWSKRAKL</sequence>
<protein>
    <submittedName>
        <fullName evidence="1">Uncharacterized protein</fullName>
    </submittedName>
</protein>
<reference evidence="1" key="1">
    <citation type="journal article" date="2021" name="New Phytol.">
        <title>Evolutionary innovations through gain and loss of genes in the ectomycorrhizal Boletales.</title>
        <authorList>
            <person name="Wu G."/>
            <person name="Miyauchi S."/>
            <person name="Morin E."/>
            <person name="Kuo A."/>
            <person name="Drula E."/>
            <person name="Varga T."/>
            <person name="Kohler A."/>
            <person name="Feng B."/>
            <person name="Cao Y."/>
            <person name="Lipzen A."/>
            <person name="Daum C."/>
            <person name="Hundley H."/>
            <person name="Pangilinan J."/>
            <person name="Johnson J."/>
            <person name="Barry K."/>
            <person name="LaButti K."/>
            <person name="Ng V."/>
            <person name="Ahrendt S."/>
            <person name="Min B."/>
            <person name="Choi I.G."/>
            <person name="Park H."/>
            <person name="Plett J.M."/>
            <person name="Magnuson J."/>
            <person name="Spatafora J.W."/>
            <person name="Nagy L.G."/>
            <person name="Henrissat B."/>
            <person name="Grigoriev I.V."/>
            <person name="Yang Z.L."/>
            <person name="Xu J."/>
            <person name="Martin F.M."/>
        </authorList>
    </citation>
    <scope>NUCLEOTIDE SEQUENCE</scope>
    <source>
        <strain evidence="1">ATCC 28755</strain>
    </source>
</reference>
<evidence type="ECO:0000313" key="2">
    <source>
        <dbReference type="Proteomes" id="UP000790377"/>
    </source>
</evidence>
<name>A0ACB8AST7_9AGAM</name>
<organism evidence="1 2">
    <name type="scientific">Hygrophoropsis aurantiaca</name>
    <dbReference type="NCBI Taxonomy" id="72124"/>
    <lineage>
        <taxon>Eukaryota</taxon>
        <taxon>Fungi</taxon>
        <taxon>Dikarya</taxon>
        <taxon>Basidiomycota</taxon>
        <taxon>Agaricomycotina</taxon>
        <taxon>Agaricomycetes</taxon>
        <taxon>Agaricomycetidae</taxon>
        <taxon>Boletales</taxon>
        <taxon>Coniophorineae</taxon>
        <taxon>Hygrophoropsidaceae</taxon>
        <taxon>Hygrophoropsis</taxon>
    </lineage>
</organism>
<dbReference type="Proteomes" id="UP000790377">
    <property type="component" value="Unassembled WGS sequence"/>
</dbReference>